<reference evidence="1 2" key="1">
    <citation type="journal article" date="2021" name="Int. J. Syst. Evol. Microbiol.">
        <title>Reticulibacter mediterranei gen. nov., sp. nov., within the new family Reticulibacteraceae fam. nov., and Ktedonospora formicarum gen. nov., sp. nov., Ktedonobacter robiniae sp. nov., Dictyobacter formicarum sp. nov. and Dictyobacter arantiisoli sp. nov., belonging to the class Ktedonobacteria.</title>
        <authorList>
            <person name="Yabe S."/>
            <person name="Zheng Y."/>
            <person name="Wang C.M."/>
            <person name="Sakai Y."/>
            <person name="Abe K."/>
            <person name="Yokota A."/>
            <person name="Donadio S."/>
            <person name="Cavaletti L."/>
            <person name="Monciardini P."/>
        </authorList>
    </citation>
    <scope>NUCLEOTIDE SEQUENCE [LARGE SCALE GENOMIC DNA]</scope>
    <source>
        <strain evidence="1 2">SOSP1-30</strain>
    </source>
</reference>
<evidence type="ECO:0000313" key="2">
    <source>
        <dbReference type="Proteomes" id="UP000654345"/>
    </source>
</evidence>
<protein>
    <submittedName>
        <fullName evidence="1">Uncharacterized protein</fullName>
    </submittedName>
</protein>
<proteinExistence type="predicted"/>
<dbReference type="EMBL" id="BNJG01000001">
    <property type="protein sequence ID" value="GHO55516.1"/>
    <property type="molecule type" value="Genomic_DNA"/>
</dbReference>
<accession>A0ABQ3US55</accession>
<dbReference type="Proteomes" id="UP000654345">
    <property type="component" value="Unassembled WGS sequence"/>
</dbReference>
<gene>
    <name evidence="1" type="ORF">KSB_39910</name>
</gene>
<comment type="caution">
    <text evidence="1">The sequence shown here is derived from an EMBL/GenBank/DDBJ whole genome shotgun (WGS) entry which is preliminary data.</text>
</comment>
<organism evidence="1 2">
    <name type="scientific">Ktedonobacter robiniae</name>
    <dbReference type="NCBI Taxonomy" id="2778365"/>
    <lineage>
        <taxon>Bacteria</taxon>
        <taxon>Bacillati</taxon>
        <taxon>Chloroflexota</taxon>
        <taxon>Ktedonobacteria</taxon>
        <taxon>Ktedonobacterales</taxon>
        <taxon>Ktedonobacteraceae</taxon>
        <taxon>Ktedonobacter</taxon>
    </lineage>
</organism>
<sequence length="52" mass="5965">MENLKLYLGALMMRALEEANIDLQKKWPNVEIVLLEKVPLLEPIDADTVLTE</sequence>
<keyword evidence="2" id="KW-1185">Reference proteome</keyword>
<dbReference type="RefSeq" id="WP_201372092.1">
    <property type="nucleotide sequence ID" value="NZ_BNJG01000001.1"/>
</dbReference>
<evidence type="ECO:0000313" key="1">
    <source>
        <dbReference type="EMBL" id="GHO55516.1"/>
    </source>
</evidence>
<name>A0ABQ3US55_9CHLR</name>